<feature type="domain" description="Bacterial Ig-like" evidence="2">
    <location>
        <begin position="703"/>
        <end position="793"/>
    </location>
</feature>
<gene>
    <name evidence="3" type="ORF">EL18_02420</name>
</gene>
<feature type="compositionally biased region" description="Polar residues" evidence="1">
    <location>
        <begin position="573"/>
        <end position="582"/>
    </location>
</feature>
<keyword evidence="4" id="KW-1185">Reference proteome</keyword>
<feature type="domain" description="Bacterial Ig-like" evidence="2">
    <location>
        <begin position="599"/>
        <end position="687"/>
    </location>
</feature>
<dbReference type="InterPro" id="IPR013783">
    <property type="entry name" value="Ig-like_fold"/>
</dbReference>
<accession>A0A084UEI6</accession>
<feature type="domain" description="Bacterial Ig-like" evidence="2">
    <location>
        <begin position="914"/>
        <end position="1003"/>
    </location>
</feature>
<reference evidence="3 4" key="1">
    <citation type="submission" date="2014-05" db="EMBL/GenBank/DDBJ databases">
        <title>Draft Genome Sequence of Nitratireductor basaltis Strain UMTGB225, A Marine Bacterium Isolated from Green Barrel Tunicate.</title>
        <authorList>
            <person name="Gan H.Y."/>
        </authorList>
    </citation>
    <scope>NUCLEOTIDE SEQUENCE [LARGE SCALE GENOMIC DNA]</scope>
    <source>
        <strain evidence="3 4">UMTGB225</strain>
    </source>
</reference>
<feature type="region of interest" description="Disordered" evidence="1">
    <location>
        <begin position="1276"/>
        <end position="1297"/>
    </location>
</feature>
<feature type="domain" description="Bacterial Ig-like" evidence="2">
    <location>
        <begin position="807"/>
        <end position="898"/>
    </location>
</feature>
<feature type="region of interest" description="Disordered" evidence="1">
    <location>
        <begin position="369"/>
        <end position="390"/>
    </location>
</feature>
<dbReference type="InterPro" id="IPR044016">
    <property type="entry name" value="Big_13"/>
</dbReference>
<feature type="region of interest" description="Disordered" evidence="1">
    <location>
        <begin position="1006"/>
        <end position="1033"/>
    </location>
</feature>
<feature type="domain" description="Bacterial Ig-like" evidence="2">
    <location>
        <begin position="167"/>
        <end position="259"/>
    </location>
</feature>
<comment type="caution">
    <text evidence="3">The sequence shown here is derived from an EMBL/GenBank/DDBJ whole genome shotgun (WGS) entry which is preliminary data.</text>
</comment>
<dbReference type="STRING" id="472175.EL18_02420"/>
<dbReference type="Pfam" id="PF19077">
    <property type="entry name" value="Big_13"/>
    <property type="match status" value="10"/>
</dbReference>
<protein>
    <recommendedName>
        <fullName evidence="2">Bacterial Ig-like domain-containing protein</fullName>
    </recommendedName>
</protein>
<dbReference type="Gene3D" id="2.60.40.10">
    <property type="entry name" value="Immunoglobulins"/>
    <property type="match status" value="10"/>
</dbReference>
<feature type="domain" description="Bacterial Ig-like" evidence="2">
    <location>
        <begin position="276"/>
        <end position="368"/>
    </location>
</feature>
<feature type="domain" description="Bacterial Ig-like" evidence="2">
    <location>
        <begin position="1129"/>
        <end position="1219"/>
    </location>
</feature>
<evidence type="ECO:0000259" key="2">
    <source>
        <dbReference type="Pfam" id="PF19077"/>
    </source>
</evidence>
<dbReference type="NCBIfam" id="NF033510">
    <property type="entry name" value="Ca_tandemer"/>
    <property type="match status" value="7"/>
</dbReference>
<proteinExistence type="predicted"/>
<dbReference type="PATRIC" id="fig|472175.3.peg.2412"/>
<dbReference type="RefSeq" id="WP_036483255.1">
    <property type="nucleotide sequence ID" value="NZ_JMQM01000001.1"/>
</dbReference>
<name>A0A084UEI6_9HYPH</name>
<evidence type="ECO:0000313" key="3">
    <source>
        <dbReference type="EMBL" id="KFB11372.1"/>
    </source>
</evidence>
<dbReference type="EMBL" id="JMQM01000001">
    <property type="protein sequence ID" value="KFB11372.1"/>
    <property type="molecule type" value="Genomic_DNA"/>
</dbReference>
<evidence type="ECO:0000313" key="4">
    <source>
        <dbReference type="Proteomes" id="UP000053675"/>
    </source>
</evidence>
<organism evidence="3 4">
    <name type="scientific">Nitratireductor basaltis</name>
    <dbReference type="NCBI Taxonomy" id="472175"/>
    <lineage>
        <taxon>Bacteria</taxon>
        <taxon>Pseudomonadati</taxon>
        <taxon>Pseudomonadota</taxon>
        <taxon>Alphaproteobacteria</taxon>
        <taxon>Hyphomicrobiales</taxon>
        <taxon>Phyllobacteriaceae</taxon>
        <taxon>Nitratireductor</taxon>
    </lineage>
</organism>
<feature type="domain" description="Bacterial Ig-like" evidence="2">
    <location>
        <begin position="1020"/>
        <end position="1115"/>
    </location>
</feature>
<feature type="domain" description="Bacterial Ig-like" evidence="2">
    <location>
        <begin position="491"/>
        <end position="582"/>
    </location>
</feature>
<feature type="domain" description="Bacterial Ig-like" evidence="2">
    <location>
        <begin position="385"/>
        <end position="475"/>
    </location>
</feature>
<dbReference type="OrthoDB" id="5720638at2"/>
<dbReference type="Proteomes" id="UP000053675">
    <property type="component" value="Unassembled WGS sequence"/>
</dbReference>
<sequence>MPIKLEVLSPGHVEAVQVTLNGPHTQFDVSEVRTVRLHLQPQSHFQFFRNGDDLLLQMQDGAESILLIDYFEDEDDIPELQFLAGDQSCFLPISFVNYDYQGLLIPEIGQAACSNEGFAVPPLLLLGLLGAGVAAAAVIADDDDGGGGGGGTTPPPDEAPEAPVVSAITEDLGSDPSDGITNDNTLLFSGTGLPGAIVVVYLNGEEIGSTVAEQDGSWTFNHTEVPLADGIYQVTAAQKLAADGKLSEISDAFRVEIDTNDGGVNPLPSPPPVITHITEDNGHDPSDGVTNDNTLFFSGTGKPHATVTLFLDGEVIGTALVGEDGTWQVDHTDQPLPDGRYVMTATQEDRAGNPVSAPSDPFDVVIDTNNGGSEETPAPIVTGITDDNGESDSDGITDDNTLEFHGIGEANALVFVYLNGVEIGSVVAGEDGLWTLDHTSVTLADGEYAVTARQVDAAGNDISPPSEVFDVIIDTNMGGTVPTPAPAITGITEDDGHDPNDGITKDDRLFIHGTGEPGAIVTIFMDGVEIGSLQVDAAGEWNFDYTNTAIPEGTYDLTASQRDLAGNDESETSDPFTITIDTNGGGTRPTQPPMVTGITDDSGVPDDGVTNDNTLFFHGTAEPNALVFVYLNGRQIGSDIADADGNWTYDHTEVVLRDGPHVVTATQQDAAGNDVSDESEPFDIYIDSGATGPVPPPVITHIDIDSGHSDSDGVTKHGEVDIHGVGRPNAIIYVRIDGQEVGSVAADANGAWVFPKEQVSLGEGPHVIEAQQQDLAGNDLSPLSDPFDVVVDTNNGGADPTQPPVVTAITEDSGDPDGVTNDNTLVFHGMSEPFALVKLYIDGTFVGTGIADENGAWDVNHTQTALADGTYAITATQEDQAGNAESAHSDVFEVVIDTNENGTVPTPPPVITGITEDSGEPDGVTNDNRLIFHGTSEPNATIELFINGVSIGTVKARPDGSWDYSHEGVALADGAYVVTATQRDLANNDPSAPSAPFDLLVDTNNGGNTPTNPPIVDGINTDDGREPDDGITSDNTISVHGRSDEPDGAVVTVTISTPGGSVVATLTAVVQGGTWETEPTQPLADGDYDVSATQRDLADNPESVPSVSMPIIIDTNENGTVPTAPPVIVGIRDDTGAEDGYTSDDTLFFYGTGERFALVTIYLDGTAIGSEIADANGEWEYDHTHVVLPEATYQVTATQQDAAHNPPSGPSDAFELTIDKTPIGPPTRAVDAGLDMVLFAEEPLDIQLDDDGGDIEFPLEEVQKETVPADESGFEFHHASTHGPANEAVEISRLSEI</sequence>
<evidence type="ECO:0000256" key="1">
    <source>
        <dbReference type="SAM" id="MobiDB-lite"/>
    </source>
</evidence>
<feature type="region of interest" description="Disordered" evidence="1">
    <location>
        <begin position="565"/>
        <end position="593"/>
    </location>
</feature>
<dbReference type="eggNOG" id="COG2911">
    <property type="taxonomic scope" value="Bacteria"/>
</dbReference>